<evidence type="ECO:0000256" key="1">
    <source>
        <dbReference type="SAM" id="MobiDB-lite"/>
    </source>
</evidence>
<reference evidence="2 3" key="1">
    <citation type="submission" date="2015-12" db="EMBL/GenBank/DDBJ databases">
        <title>Draft Genome Sequence of Desulfitobacterium hafniense Strain DH, a Sulfate-reducing Bacterium Isolated from Paddy Soils.</title>
        <authorList>
            <person name="Bao P."/>
            <person name="Zhang X."/>
            <person name="Li G."/>
        </authorList>
    </citation>
    <scope>NUCLEOTIDE SEQUENCE [LARGE SCALE GENOMIC DNA]</scope>
    <source>
        <strain evidence="2 3">DH</strain>
    </source>
</reference>
<dbReference type="Proteomes" id="UP000054623">
    <property type="component" value="Unassembled WGS sequence"/>
</dbReference>
<gene>
    <name evidence="2" type="ORF">AT727_09710</name>
</gene>
<evidence type="ECO:0000313" key="2">
    <source>
        <dbReference type="EMBL" id="KTE90192.1"/>
    </source>
</evidence>
<accession>A0A0W1JF94</accession>
<evidence type="ECO:0000313" key="3">
    <source>
        <dbReference type="Proteomes" id="UP000054623"/>
    </source>
</evidence>
<feature type="region of interest" description="Disordered" evidence="1">
    <location>
        <begin position="22"/>
        <end position="43"/>
    </location>
</feature>
<protein>
    <submittedName>
        <fullName evidence="2">Uncharacterized protein</fullName>
    </submittedName>
</protein>
<name>A0A0W1JF94_DESHA</name>
<comment type="caution">
    <text evidence="2">The sequence shown here is derived from an EMBL/GenBank/DDBJ whole genome shotgun (WGS) entry which is preliminary data.</text>
</comment>
<sequence length="82" mass="9769">MGILIIEQTYRRWYDMDNKEERLSNEEDENMNGAVKDQGYRKTSLSSQKLKEISVRPVAIKDGKFLFDRKNKDHRYIVNEGE</sequence>
<dbReference type="EMBL" id="LOCK01000050">
    <property type="protein sequence ID" value="KTE90192.1"/>
    <property type="molecule type" value="Genomic_DNA"/>
</dbReference>
<dbReference type="AlphaFoldDB" id="A0A0W1JF94"/>
<dbReference type="OrthoDB" id="1799095at2"/>
<proteinExistence type="predicted"/>
<organism evidence="2 3">
    <name type="scientific">Desulfitobacterium hafniense</name>
    <name type="common">Desulfitobacterium frappieri</name>
    <dbReference type="NCBI Taxonomy" id="49338"/>
    <lineage>
        <taxon>Bacteria</taxon>
        <taxon>Bacillati</taxon>
        <taxon>Bacillota</taxon>
        <taxon>Clostridia</taxon>
        <taxon>Eubacteriales</taxon>
        <taxon>Desulfitobacteriaceae</taxon>
        <taxon>Desulfitobacterium</taxon>
    </lineage>
</organism>